<dbReference type="Pfam" id="PF15609">
    <property type="entry name" value="PRTase_2"/>
    <property type="match status" value="1"/>
</dbReference>
<dbReference type="InterPro" id="IPR041688">
    <property type="entry name" value="PRTase_2"/>
</dbReference>
<gene>
    <name evidence="5" type="ORF">dnl_14160</name>
</gene>
<dbReference type="InterPro" id="IPR022537">
    <property type="entry name" value="TRSP_dom"/>
</dbReference>
<dbReference type="RefSeq" id="WP_207690940.1">
    <property type="nucleotide sequence ID" value="NZ_CP061799.1"/>
</dbReference>
<dbReference type="InterPro" id="IPR028157">
    <property type="entry name" value="PELOTA_dom"/>
</dbReference>
<dbReference type="EMBL" id="CP061799">
    <property type="protein sequence ID" value="QTA79162.1"/>
    <property type="molecule type" value="Genomic_DNA"/>
</dbReference>
<keyword evidence="5" id="KW-0808">Transferase</keyword>
<evidence type="ECO:0000259" key="1">
    <source>
        <dbReference type="Pfam" id="PF11202"/>
    </source>
</evidence>
<dbReference type="InterPro" id="IPR000836">
    <property type="entry name" value="PRTase_dom"/>
</dbReference>
<protein>
    <submittedName>
        <fullName evidence="5">Phosphoribosyl transferase, RNA-binding domain-containing</fullName>
    </submittedName>
</protein>
<dbReference type="Pfam" id="PF15608">
    <property type="entry name" value="PELOTA_1"/>
    <property type="match status" value="1"/>
</dbReference>
<dbReference type="InterPro" id="IPR029057">
    <property type="entry name" value="PRTase-like"/>
</dbReference>
<accession>A0A975B5J0</accession>
<feature type="domain" description="Cysteine protease StiP N-terminal" evidence="1">
    <location>
        <begin position="450"/>
        <end position="698"/>
    </location>
</feature>
<dbReference type="SUPFAM" id="SSF53271">
    <property type="entry name" value="PRTase-like"/>
    <property type="match status" value="1"/>
</dbReference>
<sequence>MLQYNILNKIQVNIEIKDNPYKIPPENLFAMAGRKNKNRAFLFVSRVLGKHIPVCPSLSLLSGTVLAMKYFEECCRLPWPGRDEILSGLRSRQAKTCFSLKKPDLPYAALFIGFAETATALGHSVFNSFNTNSFYIHTSRENIVNPEYEIAFIEEHSHAKNHSLFPFNFDIIKSRCPVVLIDDEITTGKTALNLIKTIHKLFPRKNYWVLSLLDWRTDEDIENFHKIEIKLGIEINTVSLISGQIKINLDEKPVNTNCLQNHINHKPENIPVHYLYLDSFYNNIIHKNPENSRYLKHTGRFGIDFRDQAVIEEQSRRTGIYLKQFRKSVKTLCIGTGEFMYLPMKIASHMGDGVLYQSTTLSPIYPYNCKNYGIKNAYEFQNPQDLSITSYLYNIPPGFYDEIFIFFERDVKKEQYDSLIEQLKLTCVKRIFVITFLRENNKSPACLYNGSYLPDDAVFLLKDLSNQIKEQGNMEREKAIQSGVHYSEMLPIEYKPSDKYMEIFNLLIPKYAQENAIASALAAEKIISLKGRNIVLVSLARAGTPAGILFKRYIKYKYNLNLPHYSISIIRGKGIDENAIKYIEQKHKGSHIQFIDGWTGKGTITRELEQACIKYNQEWGSSLDSGMAVIADPGHCVPIFGTRKDLMIPSACLNSTVSGLISRTVHRKDLIYENDFHGVKFYKEFVDSDMSNQFVDMISQYYSGSIFDKIDTIMEKSYVQDSEISWKGMKDIEKIISDFNIQNINFVKPGIGETTRVLLRRIPWKILISPDSNDLEHILQLAGEKNIDIEEYKLSAYQCCGLIRPVKQ</sequence>
<name>A0A975B5J0_9BACT</name>
<evidence type="ECO:0000259" key="3">
    <source>
        <dbReference type="Pfam" id="PF15608"/>
    </source>
</evidence>
<evidence type="ECO:0000313" key="6">
    <source>
        <dbReference type="Proteomes" id="UP000663720"/>
    </source>
</evidence>
<evidence type="ECO:0000259" key="2">
    <source>
        <dbReference type="Pfam" id="PF12500"/>
    </source>
</evidence>
<evidence type="ECO:0000259" key="4">
    <source>
        <dbReference type="Pfam" id="PF15609"/>
    </source>
</evidence>
<evidence type="ECO:0000313" key="5">
    <source>
        <dbReference type="EMBL" id="QTA79162.1"/>
    </source>
</evidence>
<dbReference type="KEGG" id="dli:dnl_14160"/>
<dbReference type="CDD" id="cd06223">
    <property type="entry name" value="PRTases_typeI"/>
    <property type="match status" value="1"/>
</dbReference>
<reference evidence="5" key="1">
    <citation type="journal article" date="2021" name="Microb. Physiol.">
        <title>Proteogenomic Insights into the Physiology of Marine, Sulfate-Reducing, Filamentous Desulfonema limicola and Desulfonema magnum.</title>
        <authorList>
            <person name="Schnaars V."/>
            <person name="Wohlbrand L."/>
            <person name="Scheve S."/>
            <person name="Hinrichs C."/>
            <person name="Reinhardt R."/>
            <person name="Rabus R."/>
        </authorList>
    </citation>
    <scope>NUCLEOTIDE SEQUENCE</scope>
    <source>
        <strain evidence="5">5ac10</strain>
    </source>
</reference>
<dbReference type="Pfam" id="PF11202">
    <property type="entry name" value="StiP"/>
    <property type="match status" value="1"/>
</dbReference>
<feature type="domain" description="Orotate phosphoribosyltransferase-like" evidence="4">
    <location>
        <begin position="28"/>
        <end position="244"/>
    </location>
</feature>
<organism evidence="5 6">
    <name type="scientific">Desulfonema limicola</name>
    <dbReference type="NCBI Taxonomy" id="45656"/>
    <lineage>
        <taxon>Bacteria</taxon>
        <taxon>Pseudomonadati</taxon>
        <taxon>Thermodesulfobacteriota</taxon>
        <taxon>Desulfobacteria</taxon>
        <taxon>Desulfobacterales</taxon>
        <taxon>Desulfococcaceae</taxon>
        <taxon>Desulfonema</taxon>
    </lineage>
</organism>
<feature type="domain" description="PELOTA RNA-binding" evidence="3">
    <location>
        <begin position="726"/>
        <end position="804"/>
    </location>
</feature>
<feature type="domain" description="TRSP" evidence="2">
    <location>
        <begin position="298"/>
        <end position="423"/>
    </location>
</feature>
<proteinExistence type="predicted"/>
<dbReference type="InterPro" id="IPR011215">
    <property type="entry name" value="StiP_N"/>
</dbReference>
<dbReference type="Pfam" id="PF12500">
    <property type="entry name" value="TRSP"/>
    <property type="match status" value="1"/>
</dbReference>
<dbReference type="AlphaFoldDB" id="A0A975B5J0"/>
<dbReference type="Proteomes" id="UP000663720">
    <property type="component" value="Chromosome"/>
</dbReference>
<keyword evidence="6" id="KW-1185">Reference proteome</keyword>
<dbReference type="GO" id="GO:0016740">
    <property type="term" value="F:transferase activity"/>
    <property type="evidence" value="ECO:0007669"/>
    <property type="project" value="UniProtKB-KW"/>
</dbReference>